<dbReference type="AlphaFoldDB" id="A0A1S2VAL4"/>
<organism evidence="1 2">
    <name type="scientific">Arsenicibacter rosenii</name>
    <dbReference type="NCBI Taxonomy" id="1750698"/>
    <lineage>
        <taxon>Bacteria</taxon>
        <taxon>Pseudomonadati</taxon>
        <taxon>Bacteroidota</taxon>
        <taxon>Cytophagia</taxon>
        <taxon>Cytophagales</taxon>
        <taxon>Spirosomataceae</taxon>
        <taxon>Arsenicibacter</taxon>
    </lineage>
</organism>
<name>A0A1S2VAL4_9BACT</name>
<evidence type="ECO:0000313" key="1">
    <source>
        <dbReference type="EMBL" id="OIN55777.1"/>
    </source>
</evidence>
<dbReference type="Proteomes" id="UP000181790">
    <property type="component" value="Unassembled WGS sequence"/>
</dbReference>
<comment type="caution">
    <text evidence="1">The sequence shown here is derived from an EMBL/GenBank/DDBJ whole genome shotgun (WGS) entry which is preliminary data.</text>
</comment>
<evidence type="ECO:0000313" key="2">
    <source>
        <dbReference type="Proteomes" id="UP000181790"/>
    </source>
</evidence>
<reference evidence="1 2" key="1">
    <citation type="submission" date="2016-10" db="EMBL/GenBank/DDBJ databases">
        <title>Arsenicibacter rosenii gen. nov., sp. nov., an efficient arsenic-methylating bacterium isolated from an arsenic-contaminated paddy soil.</title>
        <authorList>
            <person name="Huang K."/>
        </authorList>
    </citation>
    <scope>NUCLEOTIDE SEQUENCE [LARGE SCALE GENOMIC DNA]</scope>
    <source>
        <strain evidence="1 2">SM-1</strain>
    </source>
</reference>
<gene>
    <name evidence="1" type="ORF">BLX24_28210</name>
</gene>
<sequence length="251" mass="28897">MLAASCGLLLFACAKEASSEREKEIRVQLIELETIRNNEGIGSEEKRKKTDQLAVKLSRLYPAAPPFGKDTTERIIKPTLPDTVGPFRRVDRYTFYKVMSSNPASKSPLDSAYATEKYFSGLANYGLWRGKKHIPNQGVLVIVTDYGFYPEWLGILTQEQTLKGNTQAAFRPYLRSHQFEKVTEHLGQKWAVWYDPSQPRRNHVGSRVFLTHWNHRFGVMVATTDTTEHVPVHFAKLVDVEWLNRLKYPRR</sequence>
<keyword evidence="2" id="KW-1185">Reference proteome</keyword>
<accession>A0A1S2VAL4</accession>
<dbReference type="EMBL" id="MORL01000036">
    <property type="protein sequence ID" value="OIN55777.1"/>
    <property type="molecule type" value="Genomic_DNA"/>
</dbReference>
<protein>
    <submittedName>
        <fullName evidence="1">Uncharacterized protein</fullName>
    </submittedName>
</protein>
<proteinExistence type="predicted"/>